<gene>
    <name evidence="1" type="ORF">SAMN05428953_1457</name>
</gene>
<dbReference type="EMBL" id="FNEE01000045">
    <property type="protein sequence ID" value="SDL55706.1"/>
    <property type="molecule type" value="Genomic_DNA"/>
</dbReference>
<sequence length="179" mass="19863">MISVLVQRNCVPSRQIRCMITASRRATTAFSWPRRLATFIAQVFGQDHFVLRVSRVTAFELRKAGRHVDPAGVGPRQDRADTANRRQPAAILIIPDDRQNIGAGRQIAASGRQKLIAAVQQTGEVKPPSVGENSQPHCLPPKWLPADCRRTYVALTAPRLFCPHQLVYPPSTLRIAPVM</sequence>
<name>A0A1G9L1N3_9HYPH</name>
<evidence type="ECO:0000313" key="1">
    <source>
        <dbReference type="EMBL" id="SDL55706.1"/>
    </source>
</evidence>
<dbReference type="AlphaFoldDB" id="A0A1G9L1N3"/>
<protein>
    <submittedName>
        <fullName evidence="1">Uncharacterized protein</fullName>
    </submittedName>
</protein>
<accession>A0A1G9L1N3</accession>
<reference evidence="2" key="1">
    <citation type="submission" date="2016-10" db="EMBL/GenBank/DDBJ databases">
        <authorList>
            <person name="Varghese N."/>
            <person name="Submissions S."/>
        </authorList>
    </citation>
    <scope>NUCLEOTIDE SEQUENCE [LARGE SCALE GENOMIC DNA]</scope>
    <source>
        <strain evidence="2">CGMCC 1.11022</strain>
    </source>
</reference>
<keyword evidence="2" id="KW-1185">Reference proteome</keyword>
<organism evidence="1 2">
    <name type="scientific">Mesorhizobium muleiense</name>
    <dbReference type="NCBI Taxonomy" id="1004279"/>
    <lineage>
        <taxon>Bacteria</taxon>
        <taxon>Pseudomonadati</taxon>
        <taxon>Pseudomonadota</taxon>
        <taxon>Alphaproteobacteria</taxon>
        <taxon>Hyphomicrobiales</taxon>
        <taxon>Phyllobacteriaceae</taxon>
        <taxon>Mesorhizobium</taxon>
    </lineage>
</organism>
<dbReference type="Proteomes" id="UP000198894">
    <property type="component" value="Unassembled WGS sequence"/>
</dbReference>
<evidence type="ECO:0000313" key="2">
    <source>
        <dbReference type="Proteomes" id="UP000198894"/>
    </source>
</evidence>
<proteinExistence type="predicted"/>